<reference evidence="1" key="1">
    <citation type="submission" date="2020-10" db="EMBL/GenBank/DDBJ databases">
        <authorList>
            <person name="Gilroy R."/>
        </authorList>
    </citation>
    <scope>NUCLEOTIDE SEQUENCE</scope>
    <source>
        <strain evidence="1">ChiSjej1B19-7085</strain>
    </source>
</reference>
<dbReference type="AlphaFoldDB" id="A0A9D1J1D4"/>
<dbReference type="EMBL" id="DVHF01000069">
    <property type="protein sequence ID" value="HIR57188.1"/>
    <property type="molecule type" value="Genomic_DNA"/>
</dbReference>
<organism evidence="1 2">
    <name type="scientific">Candidatus Gallacutalibacter pullicola</name>
    <dbReference type="NCBI Taxonomy" id="2840830"/>
    <lineage>
        <taxon>Bacteria</taxon>
        <taxon>Bacillati</taxon>
        <taxon>Bacillota</taxon>
        <taxon>Clostridia</taxon>
        <taxon>Eubacteriales</taxon>
        <taxon>Candidatus Gallacutalibacter</taxon>
    </lineage>
</organism>
<gene>
    <name evidence="1" type="ORF">IAA54_05925</name>
</gene>
<comment type="caution">
    <text evidence="1">The sequence shown here is derived from an EMBL/GenBank/DDBJ whole genome shotgun (WGS) entry which is preliminary data.</text>
</comment>
<sequence>MVWGGDNMANENELQTLLNTMAQRLGATPDQIRSEAQSGDLSRLFGAMDPNDAARIQKVLNDRAATEKLLSSPQAQQLIRQLTGGGNTGR</sequence>
<evidence type="ECO:0000313" key="2">
    <source>
        <dbReference type="Proteomes" id="UP000886785"/>
    </source>
</evidence>
<reference evidence="1" key="2">
    <citation type="journal article" date="2021" name="PeerJ">
        <title>Extensive microbial diversity within the chicken gut microbiome revealed by metagenomics and culture.</title>
        <authorList>
            <person name="Gilroy R."/>
            <person name="Ravi A."/>
            <person name="Getino M."/>
            <person name="Pursley I."/>
            <person name="Horton D.L."/>
            <person name="Alikhan N.F."/>
            <person name="Baker D."/>
            <person name="Gharbi K."/>
            <person name="Hall N."/>
            <person name="Watson M."/>
            <person name="Adriaenssens E.M."/>
            <person name="Foster-Nyarko E."/>
            <person name="Jarju S."/>
            <person name="Secka A."/>
            <person name="Antonio M."/>
            <person name="Oren A."/>
            <person name="Chaudhuri R.R."/>
            <person name="La Ragione R."/>
            <person name="Hildebrand F."/>
            <person name="Pallen M.J."/>
        </authorList>
    </citation>
    <scope>NUCLEOTIDE SEQUENCE</scope>
    <source>
        <strain evidence="1">ChiSjej1B19-7085</strain>
    </source>
</reference>
<dbReference type="Proteomes" id="UP000886785">
    <property type="component" value="Unassembled WGS sequence"/>
</dbReference>
<accession>A0A9D1J1D4</accession>
<protein>
    <submittedName>
        <fullName evidence="1">Uncharacterized protein</fullName>
    </submittedName>
</protein>
<name>A0A9D1J1D4_9FIRM</name>
<proteinExistence type="predicted"/>
<evidence type="ECO:0000313" key="1">
    <source>
        <dbReference type="EMBL" id="HIR57188.1"/>
    </source>
</evidence>